<evidence type="ECO:0000313" key="1">
    <source>
        <dbReference type="EMBL" id="EOR96651.1"/>
    </source>
</evidence>
<accession>R9GY52</accession>
<dbReference type="EMBL" id="AQPN01000002">
    <property type="protein sequence ID" value="EOR96651.1"/>
    <property type="molecule type" value="Genomic_DNA"/>
</dbReference>
<protein>
    <submittedName>
        <fullName evidence="1">Uncharacterized protein</fullName>
    </submittedName>
</protein>
<dbReference type="STRING" id="1150600.ADIARSV_0074"/>
<dbReference type="AlphaFoldDB" id="R9GY52"/>
<gene>
    <name evidence="1" type="ORF">ADIARSV_0074</name>
</gene>
<evidence type="ECO:0000313" key="2">
    <source>
        <dbReference type="Proteomes" id="UP000014174"/>
    </source>
</evidence>
<comment type="caution">
    <text evidence="1">The sequence shown here is derived from an EMBL/GenBank/DDBJ whole genome shotgun (WGS) entry which is preliminary data.</text>
</comment>
<sequence length="40" mass="4714">MIANKGKINRNNRTNERVIAGNKKDLFIFCRFMRDTLSNI</sequence>
<organism evidence="1 2">
    <name type="scientific">Arcticibacter svalbardensis MN12-7</name>
    <dbReference type="NCBI Taxonomy" id="1150600"/>
    <lineage>
        <taxon>Bacteria</taxon>
        <taxon>Pseudomonadati</taxon>
        <taxon>Bacteroidota</taxon>
        <taxon>Sphingobacteriia</taxon>
        <taxon>Sphingobacteriales</taxon>
        <taxon>Sphingobacteriaceae</taxon>
        <taxon>Arcticibacter</taxon>
    </lineage>
</organism>
<keyword evidence="2" id="KW-1185">Reference proteome</keyword>
<dbReference type="Proteomes" id="UP000014174">
    <property type="component" value="Unassembled WGS sequence"/>
</dbReference>
<reference evidence="1 2" key="1">
    <citation type="journal article" date="2013" name="Genome Announc.">
        <title>Draft Genome Sequence of Arcticibacter svalbardensis Strain MN12-7T, a Member of the Family Sphingobacteriaceae Isolated from an Arctic Soil Sample.</title>
        <authorList>
            <person name="Shivaji S."/>
            <person name="Ara S."/>
            <person name="Prasad S."/>
            <person name="Manasa B.P."/>
            <person name="Begum Z."/>
            <person name="Singh A."/>
            <person name="Kumar Pinnaka A."/>
        </authorList>
    </citation>
    <scope>NUCLEOTIDE SEQUENCE [LARGE SCALE GENOMIC DNA]</scope>
    <source>
        <strain evidence="1 2">MN12-7</strain>
    </source>
</reference>
<proteinExistence type="predicted"/>
<name>R9GY52_9SPHI</name>